<reference evidence="2" key="1">
    <citation type="journal article" date="2014" name="Int. J. Syst. Evol. Microbiol.">
        <title>Complete genome sequence of Corynebacterium casei LMG S-19264T (=DSM 44701T), isolated from a smear-ripened cheese.</title>
        <authorList>
            <consortium name="US DOE Joint Genome Institute (JGI-PGF)"/>
            <person name="Walter F."/>
            <person name="Albersmeier A."/>
            <person name="Kalinowski J."/>
            <person name="Ruckert C."/>
        </authorList>
    </citation>
    <scope>NUCLEOTIDE SEQUENCE</scope>
    <source>
        <strain evidence="2">CGMCC 4.7299</strain>
    </source>
</reference>
<protein>
    <submittedName>
        <fullName evidence="2">Uncharacterized protein</fullName>
    </submittedName>
</protein>
<feature type="transmembrane region" description="Helical" evidence="1">
    <location>
        <begin position="147"/>
        <end position="172"/>
    </location>
</feature>
<name>A0A8J3C2T5_9ACTN</name>
<feature type="transmembrane region" description="Helical" evidence="1">
    <location>
        <begin position="336"/>
        <end position="357"/>
    </location>
</feature>
<feature type="transmembrane region" description="Helical" evidence="1">
    <location>
        <begin position="405"/>
        <end position="423"/>
    </location>
</feature>
<dbReference type="RefSeq" id="WP_189080464.1">
    <property type="nucleotide sequence ID" value="NZ_BMMX01000016.1"/>
</dbReference>
<comment type="caution">
    <text evidence="2">The sequence shown here is derived from an EMBL/GenBank/DDBJ whole genome shotgun (WGS) entry which is preliminary data.</text>
</comment>
<feature type="transmembrane region" description="Helical" evidence="1">
    <location>
        <begin position="450"/>
        <end position="472"/>
    </location>
</feature>
<reference evidence="2" key="2">
    <citation type="submission" date="2020-09" db="EMBL/GenBank/DDBJ databases">
        <authorList>
            <person name="Sun Q."/>
            <person name="Zhou Y."/>
        </authorList>
    </citation>
    <scope>NUCLEOTIDE SEQUENCE</scope>
    <source>
        <strain evidence="2">CGMCC 4.7299</strain>
    </source>
</reference>
<feature type="transmembrane region" description="Helical" evidence="1">
    <location>
        <begin position="70"/>
        <end position="90"/>
    </location>
</feature>
<sequence length="511" mass="52223">MTAAAPTTTVTAATVPVGPVRRWIRRRRFAYMERGEMLGSLYFAVFFVAVAAALLHRQWAAVFWPARPDASMLFDAGLAAALLGALFLAMRRLGPLALSRPAVSWLLTAPVSRRRLLLPSLLVAVVGGMLAGAAAGVALVGRAGPRTAGVVAAAAGAGALSGAAVLLTALAAQARSGAATGDDVAYLILTAGLAALVADAVTDAAPPVLWPAGRAFLVAGGALAVIVVAGFTVAVRRLGTVSDERIVESSRTAGTLADAVFGVEPSFVTEMLAKRYWAGRRLRSRPLRGPGRRGLPVLVVQDVLLAARRPRRLLALAGSSAAPLLLTHAPGWLLGVAVLLGAMAAGGVTTGTVRTDTGNPWMLRLLGLDSRQAVTQRLYVPGALAALWSAAALTLLDLTHVVPGGPWWALGLTLGPVGAVAAVRRARAGFVDSGLLPLDTPMGSVSTGPVLAAVIGVEVLLLGLPTLVHLAGGDPLDWTTVLVQAVAGAGGASAYLSLTTAVDRVELSARR</sequence>
<keyword evidence="1" id="KW-1133">Transmembrane helix</keyword>
<evidence type="ECO:0000256" key="1">
    <source>
        <dbReference type="SAM" id="Phobius"/>
    </source>
</evidence>
<feature type="transmembrane region" description="Helical" evidence="1">
    <location>
        <begin position="116"/>
        <end position="141"/>
    </location>
</feature>
<gene>
    <name evidence="2" type="ORF">GCM10012284_36810</name>
</gene>
<evidence type="ECO:0000313" key="3">
    <source>
        <dbReference type="Proteomes" id="UP000656042"/>
    </source>
</evidence>
<proteinExistence type="predicted"/>
<dbReference type="AlphaFoldDB" id="A0A8J3C2T5"/>
<feature type="transmembrane region" description="Helical" evidence="1">
    <location>
        <begin position="35"/>
        <end position="55"/>
    </location>
</feature>
<keyword evidence="1" id="KW-0812">Transmembrane</keyword>
<organism evidence="2 3">
    <name type="scientific">Mangrovihabitans endophyticus</name>
    <dbReference type="NCBI Taxonomy" id="1751298"/>
    <lineage>
        <taxon>Bacteria</taxon>
        <taxon>Bacillati</taxon>
        <taxon>Actinomycetota</taxon>
        <taxon>Actinomycetes</taxon>
        <taxon>Micromonosporales</taxon>
        <taxon>Micromonosporaceae</taxon>
        <taxon>Mangrovihabitans</taxon>
    </lineage>
</organism>
<dbReference type="Proteomes" id="UP000656042">
    <property type="component" value="Unassembled WGS sequence"/>
</dbReference>
<keyword evidence="1" id="KW-0472">Membrane</keyword>
<dbReference type="EMBL" id="BMMX01000016">
    <property type="protein sequence ID" value="GGK99017.1"/>
    <property type="molecule type" value="Genomic_DNA"/>
</dbReference>
<feature type="transmembrane region" description="Helical" evidence="1">
    <location>
        <begin position="214"/>
        <end position="235"/>
    </location>
</feature>
<keyword evidence="3" id="KW-1185">Reference proteome</keyword>
<feature type="transmembrane region" description="Helical" evidence="1">
    <location>
        <begin position="184"/>
        <end position="202"/>
    </location>
</feature>
<accession>A0A8J3C2T5</accession>
<dbReference type="InterPro" id="IPR046264">
    <property type="entry name" value="DUF6297"/>
</dbReference>
<dbReference type="Pfam" id="PF19814">
    <property type="entry name" value="DUF6297"/>
    <property type="match status" value="1"/>
</dbReference>
<evidence type="ECO:0000313" key="2">
    <source>
        <dbReference type="EMBL" id="GGK99017.1"/>
    </source>
</evidence>
<feature type="transmembrane region" description="Helical" evidence="1">
    <location>
        <begin position="478"/>
        <end position="502"/>
    </location>
</feature>